<evidence type="ECO:0000256" key="1">
    <source>
        <dbReference type="SAM" id="MobiDB-lite"/>
    </source>
</evidence>
<feature type="compositionally biased region" description="Basic and acidic residues" evidence="1">
    <location>
        <begin position="60"/>
        <end position="71"/>
    </location>
</feature>
<reference evidence="3 4" key="1">
    <citation type="journal article" date="2018" name="Arch. Microbiol.">
        <title>Hymenobacter segetis sp. nov., isolated from soil.</title>
        <authorList>
            <person name="Ten L.N."/>
            <person name="Lim S.J."/>
            <person name="Kim B.O."/>
            <person name="Kang I.K."/>
            <person name="Jung H.Y."/>
        </authorList>
    </citation>
    <scope>NUCLEOTIDE SEQUENCE [LARGE SCALE GENOMIC DNA]</scope>
    <source>
        <strain evidence="3 4">S7-3-11</strain>
    </source>
</reference>
<proteinExistence type="predicted"/>
<evidence type="ECO:0000313" key="4">
    <source>
        <dbReference type="Proteomes" id="UP001479606"/>
    </source>
</evidence>
<evidence type="ECO:0000256" key="2">
    <source>
        <dbReference type="SAM" id="SignalP"/>
    </source>
</evidence>
<dbReference type="EMBL" id="JBCEVZ010000010">
    <property type="protein sequence ID" value="MEL5993824.1"/>
    <property type="molecule type" value="Genomic_DNA"/>
</dbReference>
<gene>
    <name evidence="3" type="ORF">AAFH49_06360</name>
</gene>
<accession>A0ABU9LSZ0</accession>
<keyword evidence="2" id="KW-0732">Signal</keyword>
<dbReference type="Proteomes" id="UP001479606">
    <property type="component" value="Unassembled WGS sequence"/>
</dbReference>
<feature type="signal peptide" evidence="2">
    <location>
        <begin position="1"/>
        <end position="22"/>
    </location>
</feature>
<sequence>MHKIFSLLLLGFGLSLTLPATAQSRPKLKKRAFSHTSESGRGKNNKAHFRAENGGSRPVLDLKPHKLESFKTTKSPKPYKFYNPK</sequence>
<feature type="chain" id="PRO_5045255683" evidence="2">
    <location>
        <begin position="23"/>
        <end position="85"/>
    </location>
</feature>
<feature type="region of interest" description="Disordered" evidence="1">
    <location>
        <begin position="24"/>
        <end position="85"/>
    </location>
</feature>
<comment type="caution">
    <text evidence="3">The sequence shown here is derived from an EMBL/GenBank/DDBJ whole genome shotgun (WGS) entry which is preliminary data.</text>
</comment>
<protein>
    <submittedName>
        <fullName evidence="3">Uncharacterized protein</fullName>
    </submittedName>
</protein>
<organism evidence="3 4">
    <name type="scientific">Hymenobacter segetis</name>
    <dbReference type="NCBI Taxonomy" id="2025509"/>
    <lineage>
        <taxon>Bacteria</taxon>
        <taxon>Pseudomonadati</taxon>
        <taxon>Bacteroidota</taxon>
        <taxon>Cytophagia</taxon>
        <taxon>Cytophagales</taxon>
        <taxon>Hymenobacteraceae</taxon>
        <taxon>Hymenobacter</taxon>
    </lineage>
</organism>
<keyword evidence="4" id="KW-1185">Reference proteome</keyword>
<evidence type="ECO:0000313" key="3">
    <source>
        <dbReference type="EMBL" id="MEL5993824.1"/>
    </source>
</evidence>
<name>A0ABU9LSZ0_9BACT</name>
<dbReference type="RefSeq" id="WP_342296694.1">
    <property type="nucleotide sequence ID" value="NZ_JBCEVZ010000010.1"/>
</dbReference>